<evidence type="ECO:0000313" key="12">
    <source>
        <dbReference type="Proteomes" id="UP000427373"/>
    </source>
</evidence>
<dbReference type="SUPFAM" id="SSF53335">
    <property type="entry name" value="S-adenosyl-L-methionine-dependent methyltransferases"/>
    <property type="match status" value="1"/>
</dbReference>
<dbReference type="PANTHER" id="PTHR11579:SF0">
    <property type="entry name" value="PROTEIN-L-ISOASPARTATE(D-ASPARTATE) O-METHYLTRANSFERASE"/>
    <property type="match status" value="1"/>
</dbReference>
<keyword evidence="5 11" id="KW-0489">Methyltransferase</keyword>
<evidence type="ECO:0000313" key="10">
    <source>
        <dbReference type="EMBL" id="MBB5253281.1"/>
    </source>
</evidence>
<keyword evidence="12" id="KW-1185">Reference proteome</keyword>
<dbReference type="GO" id="GO:0004719">
    <property type="term" value="F:protein-L-isoaspartate (D-aspartate) O-methyltransferase activity"/>
    <property type="evidence" value="ECO:0007669"/>
    <property type="project" value="UniProtKB-EC"/>
</dbReference>
<dbReference type="KEGG" id="soh:D1869_00365"/>
<dbReference type="EMBL" id="JACHFY010000003">
    <property type="protein sequence ID" value="MBB5253281.1"/>
    <property type="molecule type" value="Genomic_DNA"/>
</dbReference>
<organism evidence="11 12">
    <name type="scientific">Sulfurisphaera ohwakuensis</name>
    <dbReference type="NCBI Taxonomy" id="69656"/>
    <lineage>
        <taxon>Archaea</taxon>
        <taxon>Thermoproteota</taxon>
        <taxon>Thermoprotei</taxon>
        <taxon>Sulfolobales</taxon>
        <taxon>Sulfolobaceae</taxon>
        <taxon>Sulfurisphaera</taxon>
    </lineage>
</organism>
<reference evidence="10 13" key="2">
    <citation type="submission" date="2020-08" db="EMBL/GenBank/DDBJ databases">
        <title>Genomic Encyclopedia of Type Strains, Phase IV (KMG-IV): sequencing the most valuable type-strain genomes for metagenomic binning, comparative biology and taxonomic classification.</title>
        <authorList>
            <person name="Goeker M."/>
        </authorList>
    </citation>
    <scope>NUCLEOTIDE SEQUENCE [LARGE SCALE GENOMIC DNA]</scope>
    <source>
        <strain evidence="10 13">DSM 12421</strain>
    </source>
</reference>
<evidence type="ECO:0000313" key="13">
    <source>
        <dbReference type="Proteomes" id="UP000582213"/>
    </source>
</evidence>
<name>A0A650CDM3_SULOH</name>
<dbReference type="GO" id="GO:0032259">
    <property type="term" value="P:methylation"/>
    <property type="evidence" value="ECO:0007669"/>
    <property type="project" value="UniProtKB-KW"/>
</dbReference>
<evidence type="ECO:0000256" key="6">
    <source>
        <dbReference type="ARBA" id="ARBA00022679"/>
    </source>
</evidence>
<comment type="catalytic activity">
    <reaction evidence="9">
        <text>[protein]-L-isoaspartate + S-adenosyl-L-methionine = [protein]-L-isoaspartate alpha-methyl ester + S-adenosyl-L-homocysteine</text>
        <dbReference type="Rhea" id="RHEA:12705"/>
        <dbReference type="Rhea" id="RHEA-COMP:12143"/>
        <dbReference type="Rhea" id="RHEA-COMP:12144"/>
        <dbReference type="ChEBI" id="CHEBI:57856"/>
        <dbReference type="ChEBI" id="CHEBI:59789"/>
        <dbReference type="ChEBI" id="CHEBI:90596"/>
        <dbReference type="ChEBI" id="CHEBI:90598"/>
        <dbReference type="EC" id="2.1.1.77"/>
    </reaction>
</comment>
<evidence type="ECO:0000256" key="7">
    <source>
        <dbReference type="ARBA" id="ARBA00022691"/>
    </source>
</evidence>
<dbReference type="Gene3D" id="3.40.50.150">
    <property type="entry name" value="Vaccinia Virus protein VP39"/>
    <property type="match status" value="1"/>
</dbReference>
<dbReference type="Pfam" id="PF01135">
    <property type="entry name" value="PCMT"/>
    <property type="match status" value="1"/>
</dbReference>
<keyword evidence="6 11" id="KW-0808">Transferase</keyword>
<evidence type="ECO:0000256" key="1">
    <source>
        <dbReference type="ARBA" id="ARBA00004496"/>
    </source>
</evidence>
<comment type="function">
    <text evidence="8">Catalyzes the methyl esterification of L-isoaspartyl residues in peptides and proteins that result from spontaneous decomposition of normal L-aspartyl and L-asparaginyl residues. It plays a role in the repair and/or degradation of damaged proteins.</text>
</comment>
<dbReference type="Proteomes" id="UP000582213">
    <property type="component" value="Unassembled WGS sequence"/>
</dbReference>
<sequence length="211" mass="24235">MAEKEIINYIRTLITSEELIRAFTKVDRRKFLPDKLKDRAYSIKHIDEPLQITKNYTTTALSLGLKMLDLLELKKEDKVLEIGTGIGYYTALIAEIVGGKNVYTVEYDEEMFNIAKQNLKEYNVNLIFGDGSIGYEEAKPYDKAIIWAASPTFPCLIYNQIKDQGIIIVPITDKKDRQGLYKIVKGKSPTMIRYFDVIFSPLRGICGYWLN</sequence>
<keyword evidence="4" id="KW-0963">Cytoplasm</keyword>
<evidence type="ECO:0000256" key="9">
    <source>
        <dbReference type="ARBA" id="ARBA00029295"/>
    </source>
</evidence>
<protein>
    <recommendedName>
        <fullName evidence="3">protein-L-isoaspartate(D-aspartate) O-methyltransferase</fullName>
        <ecNumber evidence="3">2.1.1.77</ecNumber>
    </recommendedName>
</protein>
<gene>
    <name evidence="11" type="ORF">D1869_00365</name>
    <name evidence="10" type="ORF">HNQ62_001023</name>
</gene>
<accession>A0A650CDM3</accession>
<reference evidence="11 12" key="1">
    <citation type="submission" date="2019-10" db="EMBL/GenBank/DDBJ databases">
        <title>Genome Sequences from Six Type Strain Members of the Archaeal Family Sulfolobaceae: Acidianus ambivalens, Acidianus infernus, Metallosphaera prunae, Stygiolobus azoricus, Sulfolobus metallicus, and Sulfurisphaera ohwakuensis.</title>
        <authorList>
            <person name="Counts J.A."/>
            <person name="Kelly R.M."/>
        </authorList>
    </citation>
    <scope>NUCLEOTIDE SEQUENCE [LARGE SCALE GENOMIC DNA]</scope>
    <source>
        <strain evidence="11 12">TA-1</strain>
    </source>
</reference>
<dbReference type="PANTHER" id="PTHR11579">
    <property type="entry name" value="PROTEIN-L-ISOASPARTATE O-METHYLTRANSFERASE"/>
    <property type="match status" value="1"/>
</dbReference>
<dbReference type="Proteomes" id="UP000427373">
    <property type="component" value="Chromosome"/>
</dbReference>
<evidence type="ECO:0000256" key="4">
    <source>
        <dbReference type="ARBA" id="ARBA00022490"/>
    </source>
</evidence>
<dbReference type="GeneID" id="95643836"/>
<dbReference type="AlphaFoldDB" id="A0A650CDM3"/>
<dbReference type="RefSeq" id="WP_156013428.1">
    <property type="nucleotide sequence ID" value="NZ_AP031374.1"/>
</dbReference>
<evidence type="ECO:0000313" key="11">
    <source>
        <dbReference type="EMBL" id="QGR15816.1"/>
    </source>
</evidence>
<dbReference type="InterPro" id="IPR029063">
    <property type="entry name" value="SAM-dependent_MTases_sf"/>
</dbReference>
<dbReference type="EC" id="2.1.1.77" evidence="3"/>
<dbReference type="OrthoDB" id="33618at2157"/>
<dbReference type="InterPro" id="IPR000682">
    <property type="entry name" value="PCMT"/>
</dbReference>
<evidence type="ECO:0000256" key="2">
    <source>
        <dbReference type="ARBA" id="ARBA00005369"/>
    </source>
</evidence>
<proteinExistence type="inferred from homology"/>
<comment type="similarity">
    <text evidence="2">Belongs to the methyltransferase superfamily. L-isoaspartyl/D-aspartyl protein methyltransferase family.</text>
</comment>
<keyword evidence="7" id="KW-0949">S-adenosyl-L-methionine</keyword>
<evidence type="ECO:0000256" key="5">
    <source>
        <dbReference type="ARBA" id="ARBA00022603"/>
    </source>
</evidence>
<dbReference type="GO" id="GO:0005737">
    <property type="term" value="C:cytoplasm"/>
    <property type="evidence" value="ECO:0007669"/>
    <property type="project" value="UniProtKB-SubCell"/>
</dbReference>
<dbReference type="EMBL" id="CP045484">
    <property type="protein sequence ID" value="QGR15816.1"/>
    <property type="molecule type" value="Genomic_DNA"/>
</dbReference>
<evidence type="ECO:0000256" key="3">
    <source>
        <dbReference type="ARBA" id="ARBA00011890"/>
    </source>
</evidence>
<evidence type="ECO:0000256" key="8">
    <source>
        <dbReference type="ARBA" id="ARBA00025330"/>
    </source>
</evidence>
<comment type="subcellular location">
    <subcellularLocation>
        <location evidence="1">Cytoplasm</location>
    </subcellularLocation>
</comment>
<dbReference type="CDD" id="cd02440">
    <property type="entry name" value="AdoMet_MTases"/>
    <property type="match status" value="1"/>
</dbReference>